<protein>
    <submittedName>
        <fullName evidence="4">Zinc finger RNA-binding protein-like isoform X1</fullName>
    </submittedName>
</protein>
<dbReference type="PANTHER" id="PTHR45762">
    <property type="entry name" value="ZINC FINGER RNA-BINDING PROTEIN"/>
    <property type="match status" value="1"/>
</dbReference>
<sequence length="1026" mass="113524">MSFRKMATNNYYSFTAGGVQYGTTQPATYQTNQTATPAAGYTVQHPAAAAAAQPYAGAAAAVAVAAASRTIQTGYETYQPTTGQTTTTYPFASRQQSAYEKVQAYYPQAAQVGYSTTDTATAAYQSGITSNIVYGYSSSAAQLAGVKSKTTVTKYPHAGNSVVQSVVATGKPSYSTNTAYASQRQVQKNQNLQTGAVSSYSYTGSTVGASPSTYSTYNTGNTGNYSNKTSVYGHQQQQSTQSSAAVASNNITNQQNTTSIVQTQKTHVNTWSGFKRGPVRFQKPKLPPKPEQLHYCEVCKISCAGPQTYREHLEGQKHKKKEAASKQGNNVQNPRGGTSLRCELCDVTCTGADTYAAHIRGTKHQKVVKLHTKLGKPIPSDDPVVISTASSKGSKGTDGSSVKADVASGDKKTVSVPKINFVGGTKLNTTGSQDKQEENKSEEKTEDTKIDLSKLDSKADIQPVGQDYIDEIKNDDGKIISFQCKLCECRFNDPNAKEMHMKGRRHRLQYKKKVDPELVVDIKPSLRQRKIQESTLRRQQLREEFYRRREEERWREELRLMEEEERMYWEERRRFEEEIEFMEWQRRSGRDPRGLPPIPVPPRSMFGPPPMIPPIMSSVGPPVSRPDSADDRHIMAKHSSIYPKEAELNAVQTVLTDTEKALKLVSDYLTESQSAEKKQEETVEPKKDIKETEIKKEANEEKEPSELNVTKNQEKEAQQSAPPQRVLKGVMRVGGLAKGLLLTGETSVQLVVMCAEKPTRTLLERVADNLPKQFEVVASQTNYEVKRCVEEAAIVVHAESEPAVTVTVTLTSPLMRDAKDSEGSSTESVKDPPDVLDRQKCLDALAALRHAKWFQARASGLQSCLIVIRILRDLCQRVPTWSKLNNWALELLAEKVIGSCPQPLNPGDALRRVFEAVASGVILPTGPGLLDPCEKNPTDAAAKLANQEREDITASAQHALRLISFRQIHKVLGMDLLPPPKYSRGQFNRKRRRDNNTEVNEGEGTDEKKDKKEEDAKNVEEVQEKA</sequence>
<feature type="region of interest" description="Disordered" evidence="1">
    <location>
        <begin position="670"/>
        <end position="725"/>
    </location>
</feature>
<dbReference type="SMART" id="SM00451">
    <property type="entry name" value="ZnF_U1"/>
    <property type="match status" value="3"/>
</dbReference>
<dbReference type="Pfam" id="PF12874">
    <property type="entry name" value="zf-met"/>
    <property type="match status" value="3"/>
</dbReference>
<feature type="region of interest" description="Disordered" evidence="1">
    <location>
        <begin position="422"/>
        <end position="449"/>
    </location>
</feature>
<feature type="compositionally biased region" description="Basic and acidic residues" evidence="1">
    <location>
        <begin position="434"/>
        <end position="449"/>
    </location>
</feature>
<dbReference type="Pfam" id="PF07528">
    <property type="entry name" value="DZF_N"/>
    <property type="match status" value="1"/>
</dbReference>
<feature type="region of interest" description="Disordered" evidence="1">
    <location>
        <begin position="377"/>
        <end position="409"/>
    </location>
</feature>
<dbReference type="InterPro" id="IPR036236">
    <property type="entry name" value="Znf_C2H2_sf"/>
</dbReference>
<dbReference type="Gene3D" id="3.30.160.60">
    <property type="entry name" value="Classic Zinc Finger"/>
    <property type="match status" value="3"/>
</dbReference>
<dbReference type="InterPro" id="IPR043519">
    <property type="entry name" value="NT_sf"/>
</dbReference>
<dbReference type="RefSeq" id="XP_013785104.2">
    <property type="nucleotide sequence ID" value="XM_013929650.2"/>
</dbReference>
<dbReference type="InterPro" id="IPR049402">
    <property type="entry name" value="DZF_dom_C"/>
</dbReference>
<dbReference type="SUPFAM" id="SSF57667">
    <property type="entry name" value="beta-beta-alpha zinc fingers"/>
    <property type="match status" value="3"/>
</dbReference>
<dbReference type="Pfam" id="PF20965">
    <property type="entry name" value="DZF_C"/>
    <property type="match status" value="1"/>
</dbReference>
<feature type="compositionally biased region" description="Low complexity" evidence="1">
    <location>
        <begin position="235"/>
        <end position="246"/>
    </location>
</feature>
<evidence type="ECO:0000256" key="1">
    <source>
        <dbReference type="SAM" id="MobiDB-lite"/>
    </source>
</evidence>
<dbReference type="PANTHER" id="PTHR45762:SF3">
    <property type="entry name" value="ZINC-FINGER PROTEIN AT 72D, ISOFORM B"/>
    <property type="match status" value="1"/>
</dbReference>
<evidence type="ECO:0000313" key="3">
    <source>
        <dbReference type="Proteomes" id="UP000694941"/>
    </source>
</evidence>
<organism evidence="3 4">
    <name type="scientific">Limulus polyphemus</name>
    <name type="common">Atlantic horseshoe crab</name>
    <dbReference type="NCBI Taxonomy" id="6850"/>
    <lineage>
        <taxon>Eukaryota</taxon>
        <taxon>Metazoa</taxon>
        <taxon>Ecdysozoa</taxon>
        <taxon>Arthropoda</taxon>
        <taxon>Chelicerata</taxon>
        <taxon>Merostomata</taxon>
        <taxon>Xiphosura</taxon>
        <taxon>Limulidae</taxon>
        <taxon>Limulus</taxon>
    </lineage>
</organism>
<dbReference type="Gene3D" id="3.30.460.10">
    <property type="entry name" value="Beta Polymerase, domain 2"/>
    <property type="match status" value="1"/>
</dbReference>
<dbReference type="Gene3D" id="1.10.1410.40">
    <property type="match status" value="1"/>
</dbReference>
<name>A0ABM1BMQ0_LIMPO</name>
<evidence type="ECO:0000259" key="2">
    <source>
        <dbReference type="PROSITE" id="PS51703"/>
    </source>
</evidence>
<dbReference type="InterPro" id="IPR049401">
    <property type="entry name" value="DZF_dom_N"/>
</dbReference>
<feature type="compositionally biased region" description="Low complexity" evidence="1">
    <location>
        <begin position="387"/>
        <end position="401"/>
    </location>
</feature>
<feature type="compositionally biased region" description="Basic and acidic residues" evidence="1">
    <location>
        <begin position="1005"/>
        <end position="1026"/>
    </location>
</feature>
<keyword evidence="3" id="KW-1185">Reference proteome</keyword>
<feature type="compositionally biased region" description="Polar residues" evidence="1">
    <location>
        <begin position="326"/>
        <end position="336"/>
    </location>
</feature>
<feature type="compositionally biased region" description="Basic and acidic residues" evidence="1">
    <location>
        <begin position="674"/>
        <end position="705"/>
    </location>
</feature>
<feature type="region of interest" description="Disordered" evidence="1">
    <location>
        <begin position="312"/>
        <end position="337"/>
    </location>
</feature>
<dbReference type="InterPro" id="IPR006561">
    <property type="entry name" value="DZF_dom"/>
</dbReference>
<dbReference type="SMART" id="SM00355">
    <property type="entry name" value="ZnF_C2H2"/>
    <property type="match status" value="3"/>
</dbReference>
<dbReference type="InterPro" id="IPR003604">
    <property type="entry name" value="Matrin/U1-like-C_Znf_C2H2"/>
</dbReference>
<dbReference type="Proteomes" id="UP000694941">
    <property type="component" value="Unplaced"/>
</dbReference>
<feature type="domain" description="DZF" evidence="2">
    <location>
        <begin position="603"/>
        <end position="1016"/>
    </location>
</feature>
<dbReference type="PROSITE" id="PS00028">
    <property type="entry name" value="ZINC_FINGER_C2H2_1"/>
    <property type="match status" value="1"/>
</dbReference>
<feature type="region of interest" description="Disordered" evidence="1">
    <location>
        <begin position="979"/>
        <end position="1026"/>
    </location>
</feature>
<evidence type="ECO:0000313" key="4">
    <source>
        <dbReference type="RefSeq" id="XP_013785104.2"/>
    </source>
</evidence>
<accession>A0ABM1BMQ0</accession>
<reference evidence="4" key="1">
    <citation type="submission" date="2025-08" db="UniProtKB">
        <authorList>
            <consortium name="RefSeq"/>
        </authorList>
    </citation>
    <scope>IDENTIFICATION</scope>
    <source>
        <tissue evidence="4">Muscle</tissue>
    </source>
</reference>
<gene>
    <name evidence="4" type="primary">LOC106469185</name>
</gene>
<feature type="region of interest" description="Disordered" evidence="1">
    <location>
        <begin position="227"/>
        <end position="246"/>
    </location>
</feature>
<dbReference type="PROSITE" id="PS51703">
    <property type="entry name" value="DZF"/>
    <property type="match status" value="1"/>
</dbReference>
<dbReference type="SMART" id="SM00572">
    <property type="entry name" value="DZF"/>
    <property type="match status" value="1"/>
</dbReference>
<dbReference type="InterPro" id="IPR013087">
    <property type="entry name" value="Znf_C2H2_type"/>
</dbReference>
<proteinExistence type="predicted"/>
<dbReference type="GeneID" id="106469185"/>